<evidence type="ECO:0000313" key="2">
    <source>
        <dbReference type="EMBL" id="MCV2403702.1"/>
    </source>
</evidence>
<dbReference type="Gene3D" id="1.20.120.1600">
    <property type="match status" value="1"/>
</dbReference>
<keyword evidence="3" id="KW-1185">Reference proteome</keyword>
<dbReference type="Gene3D" id="3.40.50.1000">
    <property type="entry name" value="HAD superfamily/HAD-like"/>
    <property type="match status" value="1"/>
</dbReference>
<dbReference type="NCBIfam" id="TIGR01509">
    <property type="entry name" value="HAD-SF-IA-v3"/>
    <property type="match status" value="1"/>
</dbReference>
<dbReference type="Pfam" id="PF00702">
    <property type="entry name" value="Hydrolase"/>
    <property type="match status" value="1"/>
</dbReference>
<accession>A0ABT2YUX7</accession>
<reference evidence="2 3" key="1">
    <citation type="submission" date="2022-10" db="EMBL/GenBank/DDBJ databases">
        <title>Marinomonas transparenta sp. nov. and Marinomonas sargassi sp. nov., isolated from marine alga (Sargassum natans (L.) Gaillon).</title>
        <authorList>
            <person name="Wang Y."/>
        </authorList>
    </citation>
    <scope>NUCLEOTIDE SEQUENCE [LARGE SCALE GENOMIC DNA]</scope>
    <source>
        <strain evidence="2 3">C2222</strain>
    </source>
</reference>
<dbReference type="InterPro" id="IPR023214">
    <property type="entry name" value="HAD_sf"/>
</dbReference>
<sequence length="231" mass="26194">MSVLITFDLDDTLWDTYPVLVRAEYAMEAWFEERFPGFSQQFPLTVQREMKGTVLQPSNLTETRLQLYIKMLKQFGLPSEEASLVAGTALEYFKEWRQKVDLFPHALEILEELNQDYSLAVITNGNADVFHPYVGLGRYFDFALRADQVGFAKPNTDIFDLAAQKAGADISNLIHIGDHPIDDVSGVLAAGGKSIWFNRHGARRWADEWRAFPTAEVHSLLELPTAIRSIL</sequence>
<gene>
    <name evidence="2" type="ORF">OFY17_12550</name>
</gene>
<dbReference type="PANTHER" id="PTHR43316:SF8">
    <property type="entry name" value="HAD FAMILY HYDROLASE"/>
    <property type="match status" value="1"/>
</dbReference>
<dbReference type="SUPFAM" id="SSF56784">
    <property type="entry name" value="HAD-like"/>
    <property type="match status" value="1"/>
</dbReference>
<dbReference type="SFLD" id="SFLDG01129">
    <property type="entry name" value="C1.5:_HAD__Beta-PGM__Phosphata"/>
    <property type="match status" value="1"/>
</dbReference>
<keyword evidence="1 2" id="KW-0378">Hydrolase</keyword>
<dbReference type="NCBIfam" id="TIGR01549">
    <property type="entry name" value="HAD-SF-IA-v1"/>
    <property type="match status" value="1"/>
</dbReference>
<dbReference type="GO" id="GO:0016787">
    <property type="term" value="F:hydrolase activity"/>
    <property type="evidence" value="ECO:0007669"/>
    <property type="project" value="UniProtKB-KW"/>
</dbReference>
<proteinExistence type="predicted"/>
<evidence type="ECO:0000256" key="1">
    <source>
        <dbReference type="ARBA" id="ARBA00022801"/>
    </source>
</evidence>
<dbReference type="PANTHER" id="PTHR43316">
    <property type="entry name" value="HYDROLASE, HALOACID DELAHOGENASE-RELATED"/>
    <property type="match status" value="1"/>
</dbReference>
<dbReference type="SFLD" id="SFLDS00003">
    <property type="entry name" value="Haloacid_Dehalogenase"/>
    <property type="match status" value="1"/>
</dbReference>
<dbReference type="RefSeq" id="WP_263531084.1">
    <property type="nucleotide sequence ID" value="NZ_JAOVZB010000006.1"/>
</dbReference>
<comment type="caution">
    <text evidence="2">The sequence shown here is derived from an EMBL/GenBank/DDBJ whole genome shotgun (WGS) entry which is preliminary data.</text>
</comment>
<dbReference type="Proteomes" id="UP001209713">
    <property type="component" value="Unassembled WGS sequence"/>
</dbReference>
<dbReference type="InterPro" id="IPR051540">
    <property type="entry name" value="S-2-haloacid_dehalogenase"/>
</dbReference>
<organism evidence="2 3">
    <name type="scientific">Marinomonas sargassi</name>
    <dbReference type="NCBI Taxonomy" id="2984494"/>
    <lineage>
        <taxon>Bacteria</taxon>
        <taxon>Pseudomonadati</taxon>
        <taxon>Pseudomonadota</taxon>
        <taxon>Gammaproteobacteria</taxon>
        <taxon>Oceanospirillales</taxon>
        <taxon>Oceanospirillaceae</taxon>
        <taxon>Marinomonas</taxon>
    </lineage>
</organism>
<protein>
    <submittedName>
        <fullName evidence="2">HAD family hydrolase</fullName>
    </submittedName>
</protein>
<dbReference type="EMBL" id="JAOVZB010000006">
    <property type="protein sequence ID" value="MCV2403702.1"/>
    <property type="molecule type" value="Genomic_DNA"/>
</dbReference>
<evidence type="ECO:0000313" key="3">
    <source>
        <dbReference type="Proteomes" id="UP001209713"/>
    </source>
</evidence>
<dbReference type="InterPro" id="IPR036412">
    <property type="entry name" value="HAD-like_sf"/>
</dbReference>
<name>A0ABT2YUX7_9GAMM</name>
<dbReference type="InterPro" id="IPR006439">
    <property type="entry name" value="HAD-SF_hydro_IA"/>
</dbReference>